<evidence type="ECO:0000313" key="2">
    <source>
        <dbReference type="Proteomes" id="UP001642484"/>
    </source>
</evidence>
<name>A0ABP0NHS7_9DINO</name>
<evidence type="ECO:0000313" key="1">
    <source>
        <dbReference type="EMBL" id="CAK9063066.1"/>
    </source>
</evidence>
<dbReference type="EMBL" id="CAXAMN010021751">
    <property type="protein sequence ID" value="CAK9063066.1"/>
    <property type="molecule type" value="Genomic_DNA"/>
</dbReference>
<organism evidence="1 2">
    <name type="scientific">Durusdinium trenchii</name>
    <dbReference type="NCBI Taxonomy" id="1381693"/>
    <lineage>
        <taxon>Eukaryota</taxon>
        <taxon>Sar</taxon>
        <taxon>Alveolata</taxon>
        <taxon>Dinophyceae</taxon>
        <taxon>Suessiales</taxon>
        <taxon>Symbiodiniaceae</taxon>
        <taxon>Durusdinium</taxon>
    </lineage>
</organism>
<keyword evidence="2" id="KW-1185">Reference proteome</keyword>
<proteinExistence type="predicted"/>
<protein>
    <submittedName>
        <fullName evidence="1">Uncharacterized protein</fullName>
    </submittedName>
</protein>
<reference evidence="1 2" key="1">
    <citation type="submission" date="2024-02" db="EMBL/GenBank/DDBJ databases">
        <authorList>
            <person name="Chen Y."/>
            <person name="Shah S."/>
            <person name="Dougan E. K."/>
            <person name="Thang M."/>
            <person name="Chan C."/>
        </authorList>
    </citation>
    <scope>NUCLEOTIDE SEQUENCE [LARGE SCALE GENOMIC DNA]</scope>
</reference>
<dbReference type="Proteomes" id="UP001642484">
    <property type="component" value="Unassembled WGS sequence"/>
</dbReference>
<gene>
    <name evidence="1" type="ORF">CCMP2556_LOCUS31004</name>
</gene>
<accession>A0ABP0NHS7</accession>
<sequence>MSERKDVSSLLPSQFTRRQLSNGMLPGASGRVCKNPLRAAPTQQRRLTWLYKAAANANGIVAAELQLNAKAVVYFGAVPSFTASERSQVATARWLDHVGLLKETPKPKDCW</sequence>
<comment type="caution">
    <text evidence="1">The sequence shown here is derived from an EMBL/GenBank/DDBJ whole genome shotgun (WGS) entry which is preliminary data.</text>
</comment>